<name>A0A1H7WQC4_OLID1</name>
<evidence type="ECO:0008006" key="4">
    <source>
        <dbReference type="Google" id="ProtNLM"/>
    </source>
</evidence>
<protein>
    <recommendedName>
        <fullName evidence="4">Signal transducing protein</fullName>
    </recommendedName>
</protein>
<evidence type="ECO:0000313" key="3">
    <source>
        <dbReference type="Proteomes" id="UP000199421"/>
    </source>
</evidence>
<feature type="transmembrane region" description="Helical" evidence="1">
    <location>
        <begin position="199"/>
        <end position="217"/>
    </location>
</feature>
<reference evidence="3" key="1">
    <citation type="submission" date="2016-10" db="EMBL/GenBank/DDBJ databases">
        <authorList>
            <person name="Varghese N."/>
            <person name="Submissions S."/>
        </authorList>
    </citation>
    <scope>NUCLEOTIDE SEQUENCE [LARGE SCALE GENOMIC DNA]</scope>
    <source>
        <strain evidence="3">DSM 18733</strain>
    </source>
</reference>
<feature type="transmembrane region" description="Helical" evidence="1">
    <location>
        <begin position="149"/>
        <end position="173"/>
    </location>
</feature>
<evidence type="ECO:0000256" key="1">
    <source>
        <dbReference type="SAM" id="Phobius"/>
    </source>
</evidence>
<organism evidence="2 3">
    <name type="scientific">Olivibacter domesticus</name>
    <name type="common">Pseudosphingobacterium domesticum</name>
    <dbReference type="NCBI Taxonomy" id="407022"/>
    <lineage>
        <taxon>Bacteria</taxon>
        <taxon>Pseudomonadati</taxon>
        <taxon>Bacteroidota</taxon>
        <taxon>Sphingobacteriia</taxon>
        <taxon>Sphingobacteriales</taxon>
        <taxon>Sphingobacteriaceae</taxon>
        <taxon>Olivibacter</taxon>
    </lineage>
</organism>
<keyword evidence="1" id="KW-1133">Transmembrane helix</keyword>
<dbReference type="Proteomes" id="UP000199421">
    <property type="component" value="Unassembled WGS sequence"/>
</dbReference>
<proteinExistence type="predicted"/>
<keyword evidence="1" id="KW-0472">Membrane</keyword>
<gene>
    <name evidence="2" type="ORF">SAMN05661044_04614</name>
</gene>
<dbReference type="RefSeq" id="WP_093329514.1">
    <property type="nucleotide sequence ID" value="NZ_FOAF01000009.1"/>
</dbReference>
<accession>A0A1H7WQC4</accession>
<keyword evidence="3" id="KW-1185">Reference proteome</keyword>
<dbReference type="OrthoDB" id="9814194at2"/>
<dbReference type="EMBL" id="FOAF01000009">
    <property type="protein sequence ID" value="SEM23702.1"/>
    <property type="molecule type" value="Genomic_DNA"/>
</dbReference>
<evidence type="ECO:0000313" key="2">
    <source>
        <dbReference type="EMBL" id="SEM23702.1"/>
    </source>
</evidence>
<dbReference type="AlphaFoldDB" id="A0A1H7WQC4"/>
<keyword evidence="1" id="KW-0812">Transmembrane</keyword>
<sequence length="221" mass="25455">MADQPHLTYKTFFNREAAEEVQELLNEHGIESKIIENFTSVSLTFLNNPSESGIQLAIQEKDFEKANDLLNQLTDVESSELNGEHYLHSFTDEELYDILAKPDEWNEFDYNLAIKLLSERGKDVNETKLIAFKQKRVEDLAEVKRDQNAWVIIGYFFAFIGGLVGIAIGWSLWKFKKTLPDGGEVYVYNDRDRKHGRRMFIIGIIVLISALIFKLFVGKIS</sequence>